<reference evidence="4 5" key="1">
    <citation type="journal article" date="2019" name="Nat. Ecol. Evol.">
        <title>Megaphylogeny resolves global patterns of mushroom evolution.</title>
        <authorList>
            <person name="Varga T."/>
            <person name="Krizsan K."/>
            <person name="Foldi C."/>
            <person name="Dima B."/>
            <person name="Sanchez-Garcia M."/>
            <person name="Sanchez-Ramirez S."/>
            <person name="Szollosi G.J."/>
            <person name="Szarkandi J.G."/>
            <person name="Papp V."/>
            <person name="Albert L."/>
            <person name="Andreopoulos W."/>
            <person name="Angelini C."/>
            <person name="Antonin V."/>
            <person name="Barry K.W."/>
            <person name="Bougher N.L."/>
            <person name="Buchanan P."/>
            <person name="Buyck B."/>
            <person name="Bense V."/>
            <person name="Catcheside P."/>
            <person name="Chovatia M."/>
            <person name="Cooper J."/>
            <person name="Damon W."/>
            <person name="Desjardin D."/>
            <person name="Finy P."/>
            <person name="Geml J."/>
            <person name="Haridas S."/>
            <person name="Hughes K."/>
            <person name="Justo A."/>
            <person name="Karasinski D."/>
            <person name="Kautmanova I."/>
            <person name="Kiss B."/>
            <person name="Kocsube S."/>
            <person name="Kotiranta H."/>
            <person name="LaButti K.M."/>
            <person name="Lechner B.E."/>
            <person name="Liimatainen K."/>
            <person name="Lipzen A."/>
            <person name="Lukacs Z."/>
            <person name="Mihaltcheva S."/>
            <person name="Morgado L.N."/>
            <person name="Niskanen T."/>
            <person name="Noordeloos M.E."/>
            <person name="Ohm R.A."/>
            <person name="Ortiz-Santana B."/>
            <person name="Ovrebo C."/>
            <person name="Racz N."/>
            <person name="Riley R."/>
            <person name="Savchenko A."/>
            <person name="Shiryaev A."/>
            <person name="Soop K."/>
            <person name="Spirin V."/>
            <person name="Szebenyi C."/>
            <person name="Tomsovsky M."/>
            <person name="Tulloss R.E."/>
            <person name="Uehling J."/>
            <person name="Grigoriev I.V."/>
            <person name="Vagvolgyi C."/>
            <person name="Papp T."/>
            <person name="Martin F.M."/>
            <person name="Miettinen O."/>
            <person name="Hibbett D.S."/>
            <person name="Nagy L.G."/>
        </authorList>
    </citation>
    <scope>NUCLEOTIDE SEQUENCE [LARGE SCALE GENOMIC DNA]</scope>
    <source>
        <strain evidence="4 5">CBS 121175</strain>
    </source>
</reference>
<evidence type="ECO:0000256" key="1">
    <source>
        <dbReference type="SAM" id="MobiDB-lite"/>
    </source>
</evidence>
<feature type="domain" description="DUF6534" evidence="3">
    <location>
        <begin position="340"/>
        <end position="411"/>
    </location>
</feature>
<feature type="transmembrane region" description="Helical" evidence="2">
    <location>
        <begin position="309"/>
        <end position="328"/>
    </location>
</feature>
<dbReference type="AlphaFoldDB" id="A0A5C3KQP5"/>
<keyword evidence="2" id="KW-1133">Transmembrane helix</keyword>
<name>A0A5C3KQP5_COPMA</name>
<keyword evidence="2" id="KW-0472">Membrane</keyword>
<sequence length="456" mass="50021">MTTRLWFKVPSNFEVLIPHSLNLPPTTRSINMVVSQQGTSILGRNISINDHDAAASLTNFSTAEAGKPGGLSETYVYIPGNAVNPSYTVTKPPGQLGLMRSSSETSSGVHSVRDVPGASQGRWFASVQIPTKKKKITAERTSEAQPQRPSRRFNTGLHRELSGLHGRRSRSALLGALITYVLFGIFLQQLYQYVLNQLDELPRRDPPVLKCLVLAVALLQISLVYMMAETTWAILVLPSRLPGFQFVPPVYSAFSPVLGGSISLCVQSFFAWRIRTLFMLHSEIMEHDVQPTTSRWGAWVSQLRKAEGAVCFVILALCAGCTVTAQYVMAGIDPKALMHFTLAASIYMYRERSKVGFTKSALTQISRNTIENGLATTLCVGMSLVLYHTRPNDMISVALYANVLLASINSRVIWLKDGGVVRLDTSAFCVATSLSGTVESEENENADADDSRRAQV</sequence>
<evidence type="ECO:0000313" key="4">
    <source>
        <dbReference type="EMBL" id="TFK22879.1"/>
    </source>
</evidence>
<dbReference type="Proteomes" id="UP000307440">
    <property type="component" value="Unassembled WGS sequence"/>
</dbReference>
<feature type="transmembrane region" description="Helical" evidence="2">
    <location>
        <begin position="248"/>
        <end position="272"/>
    </location>
</feature>
<feature type="transmembrane region" description="Helical" evidence="2">
    <location>
        <begin position="207"/>
        <end position="228"/>
    </location>
</feature>
<protein>
    <recommendedName>
        <fullName evidence="3">DUF6534 domain-containing protein</fullName>
    </recommendedName>
</protein>
<feature type="region of interest" description="Disordered" evidence="1">
    <location>
        <begin position="134"/>
        <end position="155"/>
    </location>
</feature>
<gene>
    <name evidence="4" type="ORF">FA15DRAFT_657163</name>
</gene>
<dbReference type="InterPro" id="IPR045339">
    <property type="entry name" value="DUF6534"/>
</dbReference>
<evidence type="ECO:0000256" key="2">
    <source>
        <dbReference type="SAM" id="Phobius"/>
    </source>
</evidence>
<accession>A0A5C3KQP5</accession>
<evidence type="ECO:0000259" key="3">
    <source>
        <dbReference type="Pfam" id="PF20152"/>
    </source>
</evidence>
<organism evidence="4 5">
    <name type="scientific">Coprinopsis marcescibilis</name>
    <name type="common">Agaric fungus</name>
    <name type="synonym">Psathyrella marcescibilis</name>
    <dbReference type="NCBI Taxonomy" id="230819"/>
    <lineage>
        <taxon>Eukaryota</taxon>
        <taxon>Fungi</taxon>
        <taxon>Dikarya</taxon>
        <taxon>Basidiomycota</taxon>
        <taxon>Agaricomycotina</taxon>
        <taxon>Agaricomycetes</taxon>
        <taxon>Agaricomycetidae</taxon>
        <taxon>Agaricales</taxon>
        <taxon>Agaricineae</taxon>
        <taxon>Psathyrellaceae</taxon>
        <taxon>Coprinopsis</taxon>
    </lineage>
</organism>
<dbReference type="Pfam" id="PF20152">
    <property type="entry name" value="DUF6534"/>
    <property type="match status" value="1"/>
</dbReference>
<feature type="transmembrane region" description="Helical" evidence="2">
    <location>
        <begin position="172"/>
        <end position="195"/>
    </location>
</feature>
<keyword evidence="2" id="KW-0812">Transmembrane</keyword>
<dbReference type="EMBL" id="ML210230">
    <property type="protein sequence ID" value="TFK22879.1"/>
    <property type="molecule type" value="Genomic_DNA"/>
</dbReference>
<proteinExistence type="predicted"/>
<dbReference type="OrthoDB" id="3262409at2759"/>
<keyword evidence="5" id="KW-1185">Reference proteome</keyword>
<evidence type="ECO:0000313" key="5">
    <source>
        <dbReference type="Proteomes" id="UP000307440"/>
    </source>
</evidence>